<evidence type="ECO:0000313" key="3">
    <source>
        <dbReference type="EMBL" id="KZC07785.1"/>
    </source>
</evidence>
<dbReference type="Pfam" id="PF00240">
    <property type="entry name" value="ubiquitin"/>
    <property type="match status" value="1"/>
</dbReference>
<dbReference type="InterPro" id="IPR029071">
    <property type="entry name" value="Ubiquitin-like_domsf"/>
</dbReference>
<dbReference type="OrthoDB" id="10032414at2759"/>
<dbReference type="EMBL" id="KQ434830">
    <property type="protein sequence ID" value="KZC07785.1"/>
    <property type="molecule type" value="Genomic_DNA"/>
</dbReference>
<evidence type="ECO:0000256" key="1">
    <source>
        <dbReference type="SAM" id="MobiDB-lite"/>
    </source>
</evidence>
<accession>A0A154P769</accession>
<dbReference type="Proteomes" id="UP000076502">
    <property type="component" value="Unassembled WGS sequence"/>
</dbReference>
<dbReference type="SUPFAM" id="SSF54236">
    <property type="entry name" value="Ubiquitin-like"/>
    <property type="match status" value="1"/>
</dbReference>
<sequence>MGISPEDIKMIFKGKELHNSTIIEECDLGQQSILHAIRTPPQRLNRSKDTSTIEESSELSVLSDSGGKPINETLTDLPLDESDLQENSSMEARRKNFHKNRLTFEDDVKELLVDNDHSDEEN</sequence>
<dbReference type="InterPro" id="IPR000626">
    <property type="entry name" value="Ubiquitin-like_dom"/>
</dbReference>
<dbReference type="AlphaFoldDB" id="A0A154P769"/>
<reference evidence="3 4" key="1">
    <citation type="submission" date="2015-07" db="EMBL/GenBank/DDBJ databases">
        <title>The genome of Dufourea novaeangliae.</title>
        <authorList>
            <person name="Pan H."/>
            <person name="Kapheim K."/>
        </authorList>
    </citation>
    <scope>NUCLEOTIDE SEQUENCE [LARGE SCALE GENOMIC DNA]</scope>
    <source>
        <strain evidence="3">0120121106</strain>
        <tissue evidence="3">Whole body</tissue>
    </source>
</reference>
<dbReference type="Gene3D" id="3.10.20.90">
    <property type="entry name" value="Phosphatidylinositol 3-kinase Catalytic Subunit, Chain A, domain 1"/>
    <property type="match status" value="1"/>
</dbReference>
<protein>
    <recommendedName>
        <fullName evidence="2">Ubiquitin-like domain-containing protein</fullName>
    </recommendedName>
</protein>
<dbReference type="STRING" id="178035.A0A154P769"/>
<evidence type="ECO:0000259" key="2">
    <source>
        <dbReference type="PROSITE" id="PS50053"/>
    </source>
</evidence>
<feature type="region of interest" description="Disordered" evidence="1">
    <location>
        <begin position="42"/>
        <end position="75"/>
    </location>
</feature>
<keyword evidence="4" id="KW-1185">Reference proteome</keyword>
<dbReference type="PROSITE" id="PS50053">
    <property type="entry name" value="UBIQUITIN_2"/>
    <property type="match status" value="1"/>
</dbReference>
<feature type="domain" description="Ubiquitin-like" evidence="2">
    <location>
        <begin position="1"/>
        <end position="37"/>
    </location>
</feature>
<organism evidence="3 4">
    <name type="scientific">Dufourea novaeangliae</name>
    <name type="common">Sweat bee</name>
    <dbReference type="NCBI Taxonomy" id="178035"/>
    <lineage>
        <taxon>Eukaryota</taxon>
        <taxon>Metazoa</taxon>
        <taxon>Ecdysozoa</taxon>
        <taxon>Arthropoda</taxon>
        <taxon>Hexapoda</taxon>
        <taxon>Insecta</taxon>
        <taxon>Pterygota</taxon>
        <taxon>Neoptera</taxon>
        <taxon>Endopterygota</taxon>
        <taxon>Hymenoptera</taxon>
        <taxon>Apocrita</taxon>
        <taxon>Aculeata</taxon>
        <taxon>Apoidea</taxon>
        <taxon>Anthophila</taxon>
        <taxon>Halictidae</taxon>
        <taxon>Rophitinae</taxon>
        <taxon>Dufourea</taxon>
    </lineage>
</organism>
<proteinExistence type="predicted"/>
<name>A0A154P769_DUFNO</name>
<gene>
    <name evidence="3" type="ORF">WN55_09811</name>
</gene>
<evidence type="ECO:0000313" key="4">
    <source>
        <dbReference type="Proteomes" id="UP000076502"/>
    </source>
</evidence>